<evidence type="ECO:0000313" key="2">
    <source>
        <dbReference type="Proteomes" id="UP000828390"/>
    </source>
</evidence>
<organism evidence="1 2">
    <name type="scientific">Dreissena polymorpha</name>
    <name type="common">Zebra mussel</name>
    <name type="synonym">Mytilus polymorpha</name>
    <dbReference type="NCBI Taxonomy" id="45954"/>
    <lineage>
        <taxon>Eukaryota</taxon>
        <taxon>Metazoa</taxon>
        <taxon>Spiralia</taxon>
        <taxon>Lophotrochozoa</taxon>
        <taxon>Mollusca</taxon>
        <taxon>Bivalvia</taxon>
        <taxon>Autobranchia</taxon>
        <taxon>Heteroconchia</taxon>
        <taxon>Euheterodonta</taxon>
        <taxon>Imparidentia</taxon>
        <taxon>Neoheterodontei</taxon>
        <taxon>Myida</taxon>
        <taxon>Dreissenoidea</taxon>
        <taxon>Dreissenidae</taxon>
        <taxon>Dreissena</taxon>
    </lineage>
</organism>
<gene>
    <name evidence="1" type="ORF">DPMN_115800</name>
</gene>
<keyword evidence="2" id="KW-1185">Reference proteome</keyword>
<name>A0A9D4KLX5_DREPO</name>
<dbReference type="AlphaFoldDB" id="A0A9D4KLX5"/>
<reference evidence="1" key="2">
    <citation type="submission" date="2020-11" db="EMBL/GenBank/DDBJ databases">
        <authorList>
            <person name="McCartney M.A."/>
            <person name="Auch B."/>
            <person name="Kono T."/>
            <person name="Mallez S."/>
            <person name="Becker A."/>
            <person name="Gohl D.M."/>
            <person name="Silverstein K.A.T."/>
            <person name="Koren S."/>
            <person name="Bechman K.B."/>
            <person name="Herman A."/>
            <person name="Abrahante J.E."/>
            <person name="Garbe J."/>
        </authorList>
    </citation>
    <scope>NUCLEOTIDE SEQUENCE</scope>
    <source>
        <strain evidence="1">Duluth1</strain>
        <tissue evidence="1">Whole animal</tissue>
    </source>
</reference>
<sequence>MVEINNPPPPLLRHEVLTPVLFAAAYSVLCPTIEDPCYRYNGPLEIPDMDTRHPSIKIETGAYSQDVYKLRFGLWYISDFPLTSAVVENGNCGTKFPSWINDVDLSKVTTTTTTPAATTTTKQTATKVKTAEYYHETSKQSGETLCAEMFLPPSLNRHNSLRMKNGKFPQAFLQSSLKQCEVCKPQTSPNNLQTARTAHQMEQESIIQHSHILFNGMVWIFCLCYDFNSTRNIWTLFGIA</sequence>
<proteinExistence type="predicted"/>
<protein>
    <submittedName>
        <fullName evidence="1">Uncharacterized protein</fullName>
    </submittedName>
</protein>
<reference evidence="1" key="1">
    <citation type="journal article" date="2019" name="bioRxiv">
        <title>The Genome of the Zebra Mussel, Dreissena polymorpha: A Resource for Invasive Species Research.</title>
        <authorList>
            <person name="McCartney M.A."/>
            <person name="Auch B."/>
            <person name="Kono T."/>
            <person name="Mallez S."/>
            <person name="Zhang Y."/>
            <person name="Obille A."/>
            <person name="Becker A."/>
            <person name="Abrahante J.E."/>
            <person name="Garbe J."/>
            <person name="Badalamenti J.P."/>
            <person name="Herman A."/>
            <person name="Mangelson H."/>
            <person name="Liachko I."/>
            <person name="Sullivan S."/>
            <person name="Sone E.D."/>
            <person name="Koren S."/>
            <person name="Silverstein K.A.T."/>
            <person name="Beckman K.B."/>
            <person name="Gohl D.M."/>
        </authorList>
    </citation>
    <scope>NUCLEOTIDE SEQUENCE</scope>
    <source>
        <strain evidence="1">Duluth1</strain>
        <tissue evidence="1">Whole animal</tissue>
    </source>
</reference>
<dbReference type="EMBL" id="JAIWYP010000004">
    <property type="protein sequence ID" value="KAH3842303.1"/>
    <property type="molecule type" value="Genomic_DNA"/>
</dbReference>
<evidence type="ECO:0000313" key="1">
    <source>
        <dbReference type="EMBL" id="KAH3842303.1"/>
    </source>
</evidence>
<comment type="caution">
    <text evidence="1">The sequence shown here is derived from an EMBL/GenBank/DDBJ whole genome shotgun (WGS) entry which is preliminary data.</text>
</comment>
<accession>A0A9D4KLX5</accession>
<dbReference type="Proteomes" id="UP000828390">
    <property type="component" value="Unassembled WGS sequence"/>
</dbReference>